<evidence type="ECO:0000313" key="4">
    <source>
        <dbReference type="Proteomes" id="UP000599312"/>
    </source>
</evidence>
<feature type="transmembrane region" description="Helical" evidence="1">
    <location>
        <begin position="6"/>
        <end position="22"/>
    </location>
</feature>
<accession>A0A931BV71</accession>
<name>A0A931BV71_9HYPH</name>
<proteinExistence type="predicted"/>
<dbReference type="EMBL" id="JADQDO010000022">
    <property type="protein sequence ID" value="MBF9235725.1"/>
    <property type="molecule type" value="Genomic_DNA"/>
</dbReference>
<gene>
    <name evidence="3" type="ORF">I2H38_20430</name>
</gene>
<feature type="domain" description="CBU-0592-like" evidence="2">
    <location>
        <begin position="4"/>
        <end position="75"/>
    </location>
</feature>
<feature type="transmembrane region" description="Helical" evidence="1">
    <location>
        <begin position="58"/>
        <end position="75"/>
    </location>
</feature>
<dbReference type="Proteomes" id="UP000599312">
    <property type="component" value="Unassembled WGS sequence"/>
</dbReference>
<keyword evidence="1" id="KW-0472">Membrane</keyword>
<evidence type="ECO:0000313" key="3">
    <source>
        <dbReference type="EMBL" id="MBF9235725.1"/>
    </source>
</evidence>
<keyword evidence="1" id="KW-1133">Transmembrane helix</keyword>
<keyword evidence="4" id="KW-1185">Reference proteome</keyword>
<evidence type="ECO:0000256" key="1">
    <source>
        <dbReference type="SAM" id="Phobius"/>
    </source>
</evidence>
<organism evidence="3 4">
    <name type="scientific">Microvirga alba</name>
    <dbReference type="NCBI Taxonomy" id="2791025"/>
    <lineage>
        <taxon>Bacteria</taxon>
        <taxon>Pseudomonadati</taxon>
        <taxon>Pseudomonadota</taxon>
        <taxon>Alphaproteobacteria</taxon>
        <taxon>Hyphomicrobiales</taxon>
        <taxon>Methylobacteriaceae</taxon>
        <taxon>Microvirga</taxon>
    </lineage>
</organism>
<reference evidence="3" key="1">
    <citation type="submission" date="2020-11" db="EMBL/GenBank/DDBJ databases">
        <authorList>
            <person name="Kim M.K."/>
        </authorList>
    </citation>
    <scope>NUCLEOTIDE SEQUENCE</scope>
    <source>
        <strain evidence="3">BT350</strain>
    </source>
</reference>
<keyword evidence="1" id="KW-0812">Transmembrane</keyword>
<comment type="caution">
    <text evidence="3">The sequence shown here is derived from an EMBL/GenBank/DDBJ whole genome shotgun (WGS) entry which is preliminary data.</text>
</comment>
<dbReference type="InterPro" id="IPR058058">
    <property type="entry name" value="CBU_0592-like"/>
</dbReference>
<protein>
    <submittedName>
        <fullName evidence="3">Cyclic nucleotide-binding protein</fullName>
    </submittedName>
</protein>
<dbReference type="NCBIfam" id="NF047864">
    <property type="entry name" value="CBU_0592_membra"/>
    <property type="match status" value="1"/>
</dbReference>
<evidence type="ECO:0000259" key="2">
    <source>
        <dbReference type="Pfam" id="PF26604"/>
    </source>
</evidence>
<dbReference type="RefSeq" id="WP_196273718.1">
    <property type="nucleotide sequence ID" value="NZ_JADQDO010000022.1"/>
</dbReference>
<dbReference type="AlphaFoldDB" id="A0A931BV71"/>
<dbReference type="Pfam" id="PF26604">
    <property type="entry name" value="CBU_0592"/>
    <property type="match status" value="1"/>
</dbReference>
<sequence length="81" mass="8867">MSIADIVGLIGVAAYLSAYGLLQMGVLKIEDIRYVSLNAVGGVAIIYSLTFNFNLSSFVTQVLWLIFTIIGYFRSRGRQAS</sequence>
<feature type="transmembrane region" description="Helical" evidence="1">
    <location>
        <begin position="34"/>
        <end position="52"/>
    </location>
</feature>